<dbReference type="EMBL" id="MU859150">
    <property type="protein sequence ID" value="KAK3951343.1"/>
    <property type="molecule type" value="Genomic_DNA"/>
</dbReference>
<reference evidence="2" key="2">
    <citation type="submission" date="2023-06" db="EMBL/GenBank/DDBJ databases">
        <authorList>
            <consortium name="Lawrence Berkeley National Laboratory"/>
            <person name="Mondo S.J."/>
            <person name="Hensen N."/>
            <person name="Bonometti L."/>
            <person name="Westerberg I."/>
            <person name="Brannstrom I.O."/>
            <person name="Guillou S."/>
            <person name="Cros-Aarteil S."/>
            <person name="Calhoun S."/>
            <person name="Haridas S."/>
            <person name="Kuo A."/>
            <person name="Pangilinan J."/>
            <person name="Riley R."/>
            <person name="Labutti K."/>
            <person name="Andreopoulos B."/>
            <person name="Lipzen A."/>
            <person name="Chen C."/>
            <person name="Yanf M."/>
            <person name="Daum C."/>
            <person name="Ng V."/>
            <person name="Clum A."/>
            <person name="Steindorff A."/>
            <person name="Ohm R."/>
            <person name="Martin F."/>
            <person name="Silar P."/>
            <person name="Natvig D."/>
            <person name="Lalanne C."/>
            <person name="Gautier V."/>
            <person name="Ament-Velasquez S.L."/>
            <person name="Kruys A."/>
            <person name="Hutchinson M.I."/>
            <person name="Powell A.J."/>
            <person name="Barry K."/>
            <person name="Miller A.N."/>
            <person name="Grigoriev I.V."/>
            <person name="Debuchy R."/>
            <person name="Gladieux P."/>
            <person name="Thoren M.H."/>
            <person name="Johannesson H."/>
        </authorList>
    </citation>
    <scope>NUCLEOTIDE SEQUENCE</scope>
    <source>
        <strain evidence="2">CBS 626.80</strain>
    </source>
</reference>
<comment type="caution">
    <text evidence="2">The sequence shown here is derived from an EMBL/GenBank/DDBJ whole genome shotgun (WGS) entry which is preliminary data.</text>
</comment>
<feature type="region of interest" description="Disordered" evidence="1">
    <location>
        <begin position="1"/>
        <end position="43"/>
    </location>
</feature>
<evidence type="ECO:0000256" key="1">
    <source>
        <dbReference type="SAM" id="MobiDB-lite"/>
    </source>
</evidence>
<sequence length="190" mass="22240">MPHRRPPEEMFILPHRARDNQNNSSQTQPDTLKPPQSKKQQPPVHHLQLTRAAHIRRSFTNTEFHFTHTAIAMCKTKDVTMPRDEASVTVGGWVSQVLERVFEDCGRPTCERSKACTLPSDSEKRKLKFLEAWKPEDGFNYKGSKEDKERDLERYLLEQEEKKKKNEEQQDLLEQEEEKNKEQQGQGQGQ</sequence>
<protein>
    <submittedName>
        <fullName evidence="2">Uncharacterized protein</fullName>
    </submittedName>
</protein>
<feature type="compositionally biased region" description="Low complexity" evidence="1">
    <location>
        <begin position="33"/>
        <end position="43"/>
    </location>
</feature>
<feature type="compositionally biased region" description="Basic and acidic residues" evidence="1">
    <location>
        <begin position="159"/>
        <end position="168"/>
    </location>
</feature>
<reference evidence="2" key="1">
    <citation type="journal article" date="2023" name="Mol. Phylogenet. Evol.">
        <title>Genome-scale phylogeny and comparative genomics of the fungal order Sordariales.</title>
        <authorList>
            <person name="Hensen N."/>
            <person name="Bonometti L."/>
            <person name="Westerberg I."/>
            <person name="Brannstrom I.O."/>
            <person name="Guillou S."/>
            <person name="Cros-Aarteil S."/>
            <person name="Calhoun S."/>
            <person name="Haridas S."/>
            <person name="Kuo A."/>
            <person name="Mondo S."/>
            <person name="Pangilinan J."/>
            <person name="Riley R."/>
            <person name="LaButti K."/>
            <person name="Andreopoulos B."/>
            <person name="Lipzen A."/>
            <person name="Chen C."/>
            <person name="Yan M."/>
            <person name="Daum C."/>
            <person name="Ng V."/>
            <person name="Clum A."/>
            <person name="Steindorff A."/>
            <person name="Ohm R.A."/>
            <person name="Martin F."/>
            <person name="Silar P."/>
            <person name="Natvig D.O."/>
            <person name="Lalanne C."/>
            <person name="Gautier V."/>
            <person name="Ament-Velasquez S.L."/>
            <person name="Kruys A."/>
            <person name="Hutchinson M.I."/>
            <person name="Powell A.J."/>
            <person name="Barry K."/>
            <person name="Miller A.N."/>
            <person name="Grigoriev I.V."/>
            <person name="Debuchy R."/>
            <person name="Gladieux P."/>
            <person name="Hiltunen Thoren M."/>
            <person name="Johannesson H."/>
        </authorList>
    </citation>
    <scope>NUCLEOTIDE SEQUENCE</scope>
    <source>
        <strain evidence="2">CBS 626.80</strain>
    </source>
</reference>
<dbReference type="AlphaFoldDB" id="A0AAN6NUK3"/>
<organism evidence="2 3">
    <name type="scientific">Pseudoneurospora amorphoporcata</name>
    <dbReference type="NCBI Taxonomy" id="241081"/>
    <lineage>
        <taxon>Eukaryota</taxon>
        <taxon>Fungi</taxon>
        <taxon>Dikarya</taxon>
        <taxon>Ascomycota</taxon>
        <taxon>Pezizomycotina</taxon>
        <taxon>Sordariomycetes</taxon>
        <taxon>Sordariomycetidae</taxon>
        <taxon>Sordariales</taxon>
        <taxon>Sordariaceae</taxon>
        <taxon>Pseudoneurospora</taxon>
    </lineage>
</organism>
<feature type="compositionally biased region" description="Polar residues" evidence="1">
    <location>
        <begin position="20"/>
        <end position="30"/>
    </location>
</feature>
<name>A0AAN6NUK3_9PEZI</name>
<gene>
    <name evidence="2" type="ORF">QBC32DRAFT_392754</name>
</gene>
<keyword evidence="3" id="KW-1185">Reference proteome</keyword>
<proteinExistence type="predicted"/>
<accession>A0AAN6NUK3</accession>
<evidence type="ECO:0000313" key="3">
    <source>
        <dbReference type="Proteomes" id="UP001303222"/>
    </source>
</evidence>
<evidence type="ECO:0000313" key="2">
    <source>
        <dbReference type="EMBL" id="KAK3951343.1"/>
    </source>
</evidence>
<dbReference type="Proteomes" id="UP001303222">
    <property type="component" value="Unassembled WGS sequence"/>
</dbReference>
<feature type="region of interest" description="Disordered" evidence="1">
    <location>
        <begin position="159"/>
        <end position="190"/>
    </location>
</feature>